<feature type="chain" id="PRO_5044020908" evidence="1">
    <location>
        <begin position="24"/>
        <end position="157"/>
    </location>
</feature>
<organism evidence="2 3">
    <name type="scientific">Drosophila madeirensis</name>
    <name type="common">Fruit fly</name>
    <dbReference type="NCBI Taxonomy" id="30013"/>
    <lineage>
        <taxon>Eukaryota</taxon>
        <taxon>Metazoa</taxon>
        <taxon>Ecdysozoa</taxon>
        <taxon>Arthropoda</taxon>
        <taxon>Hexapoda</taxon>
        <taxon>Insecta</taxon>
        <taxon>Pterygota</taxon>
        <taxon>Neoptera</taxon>
        <taxon>Endopterygota</taxon>
        <taxon>Diptera</taxon>
        <taxon>Brachycera</taxon>
        <taxon>Muscomorpha</taxon>
        <taxon>Ephydroidea</taxon>
        <taxon>Drosophilidae</taxon>
        <taxon>Drosophila</taxon>
        <taxon>Sophophora</taxon>
    </lineage>
</organism>
<keyword evidence="3" id="KW-1185">Reference proteome</keyword>
<gene>
    <name evidence="2" type="ORF">DMAD_00302</name>
</gene>
<dbReference type="AlphaFoldDB" id="A0AAU9FVT8"/>
<dbReference type="Proteomes" id="UP001500889">
    <property type="component" value="Chromosome A"/>
</dbReference>
<sequence>MMASMSLSSLSLVLLGCLPLLQGQQLEQHTGLAYPDWMYSMPWRPLVPPTPQQFQLSQLSPGYTGPQTFPAIRQEQQQQQNGLFLPQTQLLGRPGPPAQGTFGLPFRPSPFAGYTDDYDEHQAGGGGNSLQEQARGAERAGAYVYLSSGRFYSLFRS</sequence>
<proteinExistence type="predicted"/>
<evidence type="ECO:0000256" key="1">
    <source>
        <dbReference type="SAM" id="SignalP"/>
    </source>
</evidence>
<dbReference type="EMBL" id="AP029266">
    <property type="protein sequence ID" value="BFG00272.1"/>
    <property type="molecule type" value="Genomic_DNA"/>
</dbReference>
<name>A0AAU9FVT8_DROMD</name>
<evidence type="ECO:0000313" key="2">
    <source>
        <dbReference type="EMBL" id="BFG00272.1"/>
    </source>
</evidence>
<accession>A0AAU9FVT8</accession>
<feature type="signal peptide" evidence="1">
    <location>
        <begin position="1"/>
        <end position="23"/>
    </location>
</feature>
<keyword evidence="1" id="KW-0732">Signal</keyword>
<reference evidence="2 3" key="1">
    <citation type="submission" date="2024-02" db="EMBL/GenBank/DDBJ databases">
        <title>A chromosome-level genome assembly of Drosophila madeirensis, a fruit fly species endemic to Madeira island.</title>
        <authorList>
            <person name="Tomihara K."/>
            <person name="Llopart A."/>
            <person name="Yamamoto D."/>
        </authorList>
    </citation>
    <scope>NUCLEOTIDE SEQUENCE [LARGE SCALE GENOMIC DNA]</scope>
    <source>
        <strain evidence="2 3">RF1</strain>
    </source>
</reference>
<evidence type="ECO:0000313" key="3">
    <source>
        <dbReference type="Proteomes" id="UP001500889"/>
    </source>
</evidence>
<protein>
    <submittedName>
        <fullName evidence="2">Uncharacterized protein</fullName>
    </submittedName>
</protein>